<evidence type="ECO:0000256" key="10">
    <source>
        <dbReference type="ARBA" id="ARBA00023049"/>
    </source>
</evidence>
<evidence type="ECO:0000256" key="12">
    <source>
        <dbReference type="ARBA" id="ARBA00030849"/>
    </source>
</evidence>
<feature type="domain" description="Aminopeptidase P N-terminal" evidence="16">
    <location>
        <begin position="12"/>
        <end position="147"/>
    </location>
</feature>
<dbReference type="AlphaFoldDB" id="A0A100ITY0"/>
<dbReference type="Gene3D" id="3.40.350.10">
    <property type="entry name" value="Creatinase/prolidase N-terminal domain"/>
    <property type="match status" value="1"/>
</dbReference>
<dbReference type="VEuPathDB" id="FungiDB:M747DRAFT_82587"/>
<proteinExistence type="inferred from homology"/>
<sequence length="466" mass="51718">MTTLNSILAGRYPAKAHARRVAERLQVGGSARHGIIYLEAQKTRLIEDNDEAMHFRQRRSFFYLSGCPLPDSSLIYNIDSDKLTLFIPPIDPEDVIWSGLPMSVAEALRLYDVDQVLYTTDVNATLASIASDGNGNSVAFVIEGQITEGIKFDGFHETNTSVLKGAIDSTRVVKDEYEIALLRKANDISAKAHIAAIEASKTATNEREIEAAFIATCIANGARDQAYHPIVACGQNGATLHYGRNDDNLDDPATKQRKSSVLIDAGAEYRTYCADITRVFPLGGKFTSETQEIYKIVLQMQLEAIAMLRENVQWEDVHAHAHRIAIKGLLKLGILRGSEDELFEKRISVAFFPHGLGHYLGMDTHDTGGNPNYADKDAMFKYLRVRGRLPAGSVITVEPGIYFCRFIIDPYLTSPETSKYIDTNVLEKYWNVGGVRIEDNVHVTQQGYENLTTAPKAIEEVEVLAN</sequence>
<dbReference type="Proteomes" id="UP000068243">
    <property type="component" value="Unassembled WGS sequence"/>
</dbReference>
<evidence type="ECO:0000256" key="9">
    <source>
        <dbReference type="ARBA" id="ARBA00022801"/>
    </source>
</evidence>
<evidence type="ECO:0000256" key="5">
    <source>
        <dbReference type="ARBA" id="ARBA00012574"/>
    </source>
</evidence>
<gene>
    <name evidence="17" type="ORF">ABL_09893</name>
</gene>
<dbReference type="VEuPathDB" id="FungiDB:ASPNIDRAFT2_1182912"/>
<comment type="catalytic activity">
    <reaction evidence="1">
        <text>Release of any N-terminal amino acid, including proline, that is linked to proline, even from a dipeptide or tripeptide.</text>
        <dbReference type="EC" id="3.4.11.9"/>
    </reaction>
</comment>
<dbReference type="CDD" id="cd01087">
    <property type="entry name" value="Prolidase"/>
    <property type="match status" value="1"/>
</dbReference>
<comment type="caution">
    <text evidence="17">The sequence shown here is derived from an EMBL/GenBank/DDBJ whole genome shotgun (WGS) entry which is preliminary data.</text>
</comment>
<dbReference type="Pfam" id="PF05195">
    <property type="entry name" value="AMP_N"/>
    <property type="match status" value="1"/>
</dbReference>
<keyword evidence="8" id="KW-0479">Metal-binding</keyword>
<dbReference type="OrthoDB" id="10261878at2759"/>
<dbReference type="FunFam" id="3.90.230.10:FF:000002">
    <property type="entry name" value="Xaa-Pro aminopeptidase 3"/>
    <property type="match status" value="1"/>
</dbReference>
<dbReference type="EMBL" id="BCMY01000026">
    <property type="protein sequence ID" value="GAQ47232.1"/>
    <property type="molecule type" value="Genomic_DNA"/>
</dbReference>
<dbReference type="InterPro" id="IPR029149">
    <property type="entry name" value="Creatin/AminoP/Spt16_N"/>
</dbReference>
<evidence type="ECO:0000256" key="6">
    <source>
        <dbReference type="ARBA" id="ARBA00022438"/>
    </source>
</evidence>
<dbReference type="Pfam" id="PF00557">
    <property type="entry name" value="Peptidase_M24"/>
    <property type="match status" value="1"/>
</dbReference>
<keyword evidence="6" id="KW-0031">Aminopeptidase</keyword>
<dbReference type="GO" id="GO:0070006">
    <property type="term" value="F:metalloaminopeptidase activity"/>
    <property type="evidence" value="ECO:0007669"/>
    <property type="project" value="InterPro"/>
</dbReference>
<evidence type="ECO:0000256" key="13">
    <source>
        <dbReference type="ARBA" id="ARBA00032413"/>
    </source>
</evidence>
<evidence type="ECO:0000256" key="11">
    <source>
        <dbReference type="ARBA" id="ARBA00023211"/>
    </source>
</evidence>
<dbReference type="InterPro" id="IPR000994">
    <property type="entry name" value="Pept_M24"/>
</dbReference>
<keyword evidence="10" id="KW-0482">Metalloprotease</keyword>
<dbReference type="SUPFAM" id="SSF55920">
    <property type="entry name" value="Creatinase/aminopeptidase"/>
    <property type="match status" value="1"/>
</dbReference>
<dbReference type="GO" id="GO:0006508">
    <property type="term" value="P:proteolysis"/>
    <property type="evidence" value="ECO:0007669"/>
    <property type="project" value="UniProtKB-KW"/>
</dbReference>
<keyword evidence="11" id="KW-0464">Manganese</keyword>
<dbReference type="VEuPathDB" id="FungiDB:An05g00050"/>
<reference evidence="18" key="1">
    <citation type="journal article" date="2016" name="Genome Announc.">
        <title>Draft genome sequence of Aspergillus niger strain An76.</title>
        <authorList>
            <person name="Gong W."/>
            <person name="Cheng Z."/>
            <person name="Zhang H."/>
            <person name="Liu L."/>
            <person name="Gao P."/>
            <person name="Wang L."/>
        </authorList>
    </citation>
    <scope>NUCLEOTIDE SEQUENCE [LARGE SCALE GENOMIC DNA]</scope>
    <source>
        <strain evidence="18">An76</strain>
    </source>
</reference>
<dbReference type="PaxDb" id="5061-CADANGAP00004657"/>
<comment type="cofactor">
    <cofactor evidence="2">
        <name>Mn(2+)</name>
        <dbReference type="ChEBI" id="CHEBI:29035"/>
    </cofactor>
</comment>
<dbReference type="InterPro" id="IPR007865">
    <property type="entry name" value="Aminopep_P_N"/>
</dbReference>
<dbReference type="OMA" id="DAHALFF"/>
<keyword evidence="7" id="KW-0645">Protease</keyword>
<evidence type="ECO:0000313" key="17">
    <source>
        <dbReference type="EMBL" id="GAQ47232.1"/>
    </source>
</evidence>
<dbReference type="SUPFAM" id="SSF53092">
    <property type="entry name" value="Creatinase/prolidase N-terminal domain"/>
    <property type="match status" value="1"/>
</dbReference>
<keyword evidence="9" id="KW-0378">Hydrolase</keyword>
<dbReference type="GO" id="GO:0030145">
    <property type="term" value="F:manganese ion binding"/>
    <property type="evidence" value="ECO:0007669"/>
    <property type="project" value="InterPro"/>
</dbReference>
<evidence type="ECO:0000256" key="7">
    <source>
        <dbReference type="ARBA" id="ARBA00022670"/>
    </source>
</evidence>
<dbReference type="EC" id="3.4.11.9" evidence="5"/>
<evidence type="ECO:0000256" key="1">
    <source>
        <dbReference type="ARBA" id="ARBA00001424"/>
    </source>
</evidence>
<evidence type="ECO:0000256" key="15">
    <source>
        <dbReference type="ARBA" id="ARBA00039424"/>
    </source>
</evidence>
<evidence type="ECO:0000256" key="14">
    <source>
        <dbReference type="ARBA" id="ARBA00039164"/>
    </source>
</evidence>
<evidence type="ECO:0000256" key="2">
    <source>
        <dbReference type="ARBA" id="ARBA00001936"/>
    </source>
</evidence>
<name>A0A100ITY0_ASPNG</name>
<dbReference type="SMART" id="SM01011">
    <property type="entry name" value="AMP_N"/>
    <property type="match status" value="1"/>
</dbReference>
<evidence type="ECO:0000256" key="4">
    <source>
        <dbReference type="ARBA" id="ARBA00008766"/>
    </source>
</evidence>
<dbReference type="VEuPathDB" id="FungiDB:ATCC64974_33020"/>
<comment type="similarity">
    <text evidence="4">Belongs to the peptidase M24B family.</text>
</comment>
<dbReference type="PANTHER" id="PTHR43226:SF1">
    <property type="entry name" value="XAA-PRO DIPEPTIDASE"/>
    <property type="match status" value="1"/>
</dbReference>
<dbReference type="InterPro" id="IPR052433">
    <property type="entry name" value="X-Pro_dipept-like"/>
</dbReference>
<organism evidence="17 18">
    <name type="scientific">Aspergillus niger</name>
    <dbReference type="NCBI Taxonomy" id="5061"/>
    <lineage>
        <taxon>Eukaryota</taxon>
        <taxon>Fungi</taxon>
        <taxon>Dikarya</taxon>
        <taxon>Ascomycota</taxon>
        <taxon>Pezizomycotina</taxon>
        <taxon>Eurotiomycetes</taxon>
        <taxon>Eurotiomycetidae</taxon>
        <taxon>Eurotiales</taxon>
        <taxon>Aspergillaceae</taxon>
        <taxon>Aspergillus</taxon>
        <taxon>Aspergillus subgen. Circumdati</taxon>
    </lineage>
</organism>
<evidence type="ECO:0000256" key="3">
    <source>
        <dbReference type="ARBA" id="ARBA00002443"/>
    </source>
</evidence>
<evidence type="ECO:0000259" key="16">
    <source>
        <dbReference type="SMART" id="SM01011"/>
    </source>
</evidence>
<comment type="function">
    <text evidence="3">Catalyzes the removal of a penultimate prolyl residue from the N-termini of peptides.</text>
</comment>
<accession>A0A100ITY0</accession>
<protein>
    <recommendedName>
        <fullName evidence="15">Probable Xaa-Pro aminopeptidase PEPP</fullName>
        <ecNumber evidence="5">3.4.11.9</ecNumber>
    </recommendedName>
    <alternativeName>
        <fullName evidence="12">Aminoacylproline aminopeptidase</fullName>
    </alternativeName>
    <alternativeName>
        <fullName evidence="14">Probable Xaa-Pro aminopeptidase pepP</fullName>
    </alternativeName>
    <alternativeName>
        <fullName evidence="13">Prolidase</fullName>
    </alternativeName>
</protein>
<dbReference type="Gene3D" id="3.90.230.10">
    <property type="entry name" value="Creatinase/methionine aminopeptidase superfamily"/>
    <property type="match status" value="1"/>
</dbReference>
<evidence type="ECO:0000313" key="18">
    <source>
        <dbReference type="Proteomes" id="UP000068243"/>
    </source>
</evidence>
<dbReference type="PANTHER" id="PTHR43226">
    <property type="entry name" value="XAA-PRO AMINOPEPTIDASE 3"/>
    <property type="match status" value="1"/>
</dbReference>
<evidence type="ECO:0000256" key="8">
    <source>
        <dbReference type="ARBA" id="ARBA00022723"/>
    </source>
</evidence>
<dbReference type="InterPro" id="IPR036005">
    <property type="entry name" value="Creatinase/aminopeptidase-like"/>
</dbReference>